<dbReference type="Pfam" id="PF02214">
    <property type="entry name" value="BTB_2"/>
    <property type="match status" value="1"/>
</dbReference>
<organism evidence="2 3">
    <name type="scientific">Powai lake megavirus</name>
    <dbReference type="NCBI Taxonomy" id="1842663"/>
    <lineage>
        <taxon>Viruses</taxon>
        <taxon>Varidnaviria</taxon>
        <taxon>Bamfordvirae</taxon>
        <taxon>Nucleocytoviricota</taxon>
        <taxon>Megaviricetes</taxon>
        <taxon>Imitervirales</taxon>
        <taxon>Mimiviridae</taxon>
        <taxon>Megamimivirinae</taxon>
        <taxon>Megavirus</taxon>
        <taxon>Megavirus powaiense</taxon>
    </lineage>
</organism>
<feature type="domain" description="Potassium channel tetramerisation-type BTB" evidence="1">
    <location>
        <begin position="85"/>
        <end position="164"/>
    </location>
</feature>
<dbReference type="SUPFAM" id="SSF54695">
    <property type="entry name" value="POZ domain"/>
    <property type="match status" value="1"/>
</dbReference>
<dbReference type="KEGG" id="vg:80512648"/>
<accession>A0A167R418</accession>
<name>A0A167R418_9VIRU</name>
<dbReference type="GeneID" id="80512648"/>
<dbReference type="GO" id="GO:0051260">
    <property type="term" value="P:protein homooligomerization"/>
    <property type="evidence" value="ECO:0007669"/>
    <property type="project" value="InterPro"/>
</dbReference>
<dbReference type="InterPro" id="IPR003131">
    <property type="entry name" value="T1-type_BTB"/>
</dbReference>
<dbReference type="InterPro" id="IPR011333">
    <property type="entry name" value="SKP1/BTB/POZ_sf"/>
</dbReference>
<dbReference type="EMBL" id="KU877344">
    <property type="protein sequence ID" value="ANB50286.1"/>
    <property type="molecule type" value="Genomic_DNA"/>
</dbReference>
<evidence type="ECO:0000313" key="3">
    <source>
        <dbReference type="Proteomes" id="UP000241365"/>
    </source>
</evidence>
<proteinExistence type="predicted"/>
<reference evidence="2 3" key="1">
    <citation type="journal article" date="2016" name="Genome Announc.">
        <title>Complete Genome Sequence of a New Megavirus Family Member Isolated from an Inland Water Lake for the First Time in India.</title>
        <authorList>
            <person name="Chatterjee A."/>
            <person name="Ali F."/>
            <person name="Bange D."/>
            <person name="Kondabagil K."/>
        </authorList>
    </citation>
    <scope>NUCLEOTIDE SEQUENCE [LARGE SCALE GENOMIC DNA]</scope>
    <source>
        <strain evidence="2">1</strain>
    </source>
</reference>
<dbReference type="RefSeq" id="YP_010776037.1">
    <property type="nucleotide sequence ID" value="NC_075034.1"/>
</dbReference>
<keyword evidence="3" id="KW-1185">Reference proteome</keyword>
<evidence type="ECO:0000313" key="2">
    <source>
        <dbReference type="EMBL" id="ANB50286.1"/>
    </source>
</evidence>
<dbReference type="Gene3D" id="3.30.710.10">
    <property type="entry name" value="Potassium Channel Kv1.1, Chain A"/>
    <property type="match status" value="1"/>
</dbReference>
<sequence length="432" mass="51485">MDQLSDNATITIYARDYPIQTSYSTIKNNVKLIELIKDRTIKTHIKPDKIRLIINYLRGYNVNLLDLAIDAKYLGINIINKIGYVYINIGGKIFWLSKQNLIDRFKYFESFFKYNDRESDDYLDILIDRCPKIFKYIWYSIEGGTLKLELETDINIKNELEYYMYIPSNSKFFNNYSLLNYFTHNKHLYQVNDKKIYERTCGKQYYIKNAQYIFIYYLDSNLEFDHNNIYISLTSGKIIKTKYFQIYGLFYHDIKNKVLIYNVSDISNLTLNISKININKVKSAIHIPINILSMSNKTDYFIKESTIKNNNELDNLKINLSMYKISKKFNCEIIFTHISFHSICDDDFIDNKISSIELYFHDINKNESKSFGLISTKKYHNNGLKINITNNNFKYHISCSEKKYNNYFLVLHLTKPYIEKIKLKYKIIVIEE</sequence>
<dbReference type="Proteomes" id="UP000241365">
    <property type="component" value="Segment"/>
</dbReference>
<protein>
    <submittedName>
        <fullName evidence="2">Putative BTB/POZ domain-containing protein</fullName>
    </submittedName>
</protein>
<evidence type="ECO:0000259" key="1">
    <source>
        <dbReference type="Pfam" id="PF02214"/>
    </source>
</evidence>